<keyword evidence="2" id="KW-1185">Reference proteome</keyword>
<name>A0ACC1Y9G0_MELAZ</name>
<sequence length="413" mass="47184">MAVSLSALHDRLVQLTIPILDSLQKTNYAPPEGTTVSTKTILCSLIQTTPENQAAVVDRDLVLSSIKNSTLALALLISSQTSTHESLCWIPKHISLAAASAFYTISEEYYAVFGKSLVVELLPEVAPFLKERIKESSIDKKNNIDEVTAASARVPVVHAILAAYQLRWFVTQIECRHLGKLLNLIVPCALTALDHWSLEVKGQGMISFIRIAKNVNPTELAFYEDVILDACCQNIASTDEIWHLVVEMSVLLVTNTQKNNCRSSWFERMLNEMLSHLERQPRNKDRRIAWLNYIEPLFSAVGLVLLAHFTRIFPLFFKWMHADDDETVILVLQQFCTVIKLTWIRNTPYIERLVDELTKLYKEAALRKAREEIRTHILQILILLQQCKGAQFETAWDKYKDDPNLTRSRFLFE</sequence>
<comment type="caution">
    <text evidence="1">The sequence shown here is derived from an EMBL/GenBank/DDBJ whole genome shotgun (WGS) entry which is preliminary data.</text>
</comment>
<gene>
    <name evidence="1" type="ORF">OWV82_007819</name>
</gene>
<proteinExistence type="predicted"/>
<dbReference type="Proteomes" id="UP001164539">
    <property type="component" value="Chromosome 4"/>
</dbReference>
<accession>A0ACC1Y9G0</accession>
<reference evidence="1 2" key="1">
    <citation type="journal article" date="2023" name="Science">
        <title>Complex scaffold remodeling in plant triterpene biosynthesis.</title>
        <authorList>
            <person name="De La Pena R."/>
            <person name="Hodgson H."/>
            <person name="Liu J.C."/>
            <person name="Stephenson M.J."/>
            <person name="Martin A.C."/>
            <person name="Owen C."/>
            <person name="Harkess A."/>
            <person name="Leebens-Mack J."/>
            <person name="Jimenez L.E."/>
            <person name="Osbourn A."/>
            <person name="Sattely E.S."/>
        </authorList>
    </citation>
    <scope>NUCLEOTIDE SEQUENCE [LARGE SCALE GENOMIC DNA]</scope>
    <source>
        <strain evidence="2">cv. JPN11</strain>
        <tissue evidence="1">Leaf</tissue>
    </source>
</reference>
<evidence type="ECO:0000313" key="2">
    <source>
        <dbReference type="Proteomes" id="UP001164539"/>
    </source>
</evidence>
<organism evidence="1 2">
    <name type="scientific">Melia azedarach</name>
    <name type="common">Chinaberry tree</name>
    <dbReference type="NCBI Taxonomy" id="155640"/>
    <lineage>
        <taxon>Eukaryota</taxon>
        <taxon>Viridiplantae</taxon>
        <taxon>Streptophyta</taxon>
        <taxon>Embryophyta</taxon>
        <taxon>Tracheophyta</taxon>
        <taxon>Spermatophyta</taxon>
        <taxon>Magnoliopsida</taxon>
        <taxon>eudicotyledons</taxon>
        <taxon>Gunneridae</taxon>
        <taxon>Pentapetalae</taxon>
        <taxon>rosids</taxon>
        <taxon>malvids</taxon>
        <taxon>Sapindales</taxon>
        <taxon>Meliaceae</taxon>
        <taxon>Melia</taxon>
    </lineage>
</organism>
<dbReference type="EMBL" id="CM051397">
    <property type="protein sequence ID" value="KAJ4719908.1"/>
    <property type="molecule type" value="Genomic_DNA"/>
</dbReference>
<protein>
    <submittedName>
        <fullName evidence="1">ARM repeat superfamily protein</fullName>
    </submittedName>
</protein>
<evidence type="ECO:0000313" key="1">
    <source>
        <dbReference type="EMBL" id="KAJ4719908.1"/>
    </source>
</evidence>